<dbReference type="PANTHER" id="PTHR23026:SF90">
    <property type="entry name" value="IODOTYROSINE DEIODINASE 1"/>
    <property type="match status" value="1"/>
</dbReference>
<dbReference type="AlphaFoldDB" id="A0A087CRA6"/>
<evidence type="ECO:0000256" key="2">
    <source>
        <dbReference type="ARBA" id="ARBA00022643"/>
    </source>
</evidence>
<keyword evidence="6" id="KW-1185">Reference proteome</keyword>
<sequence>MHPALLRHDTTCLRRCAPYKNLNTGDNGAMAEHNQLIDAINIRTAVRAYDGEPIDDDAARQLDMTLQPVNLLGNVNLQLVLNQPKVFEEANASGHLTGAANYIAIVAPKDDEQAKERAGFYAERAVLTATLRGLGTLWVAGSWDKAEAAKHCRIAKDEALLLAVVIGYPKNRLAYQSMTYDELCERQRTHRASKTYEQFTATMDDTTRAQAPDWFKAGVEAAMKAPSAMNRQPITFSYNPDDDTAAAHIDTSAGDEHYALNDLGIAKLHFQIGAGQGQWAWGDGGLFIHK</sequence>
<dbReference type="EMBL" id="JGZK01000006">
    <property type="protein sequence ID" value="KFI85806.1"/>
    <property type="molecule type" value="Genomic_DNA"/>
</dbReference>
<protein>
    <submittedName>
        <fullName evidence="5">Nitroreductase</fullName>
    </submittedName>
</protein>
<organism evidence="5 6">
    <name type="scientific">Bifidobacterium reuteri DSM 23975</name>
    <dbReference type="NCBI Taxonomy" id="1437610"/>
    <lineage>
        <taxon>Bacteria</taxon>
        <taxon>Bacillati</taxon>
        <taxon>Actinomycetota</taxon>
        <taxon>Actinomycetes</taxon>
        <taxon>Bifidobacteriales</taxon>
        <taxon>Bifidobacteriaceae</taxon>
        <taxon>Bifidobacterium</taxon>
    </lineage>
</organism>
<name>A0A087CRA6_9BIFI</name>
<gene>
    <name evidence="5" type="ORF">BREU_0987</name>
</gene>
<dbReference type="PANTHER" id="PTHR23026">
    <property type="entry name" value="NADPH NITROREDUCTASE"/>
    <property type="match status" value="1"/>
</dbReference>
<evidence type="ECO:0000259" key="4">
    <source>
        <dbReference type="Pfam" id="PF14512"/>
    </source>
</evidence>
<feature type="domain" description="Putative nitroreductase TM1586" evidence="4">
    <location>
        <begin position="36"/>
        <end position="274"/>
    </location>
</feature>
<dbReference type="STRING" id="1437610.BREU_0987"/>
<evidence type="ECO:0000256" key="3">
    <source>
        <dbReference type="ARBA" id="ARBA00023002"/>
    </source>
</evidence>
<dbReference type="Gene3D" id="3.40.109.30">
    <property type="entry name" value="putative nitroreductase (tm1586), domain 2"/>
    <property type="match status" value="1"/>
</dbReference>
<dbReference type="Gene3D" id="3.40.109.10">
    <property type="entry name" value="NADH Oxidase"/>
    <property type="match status" value="1"/>
</dbReference>
<comment type="caution">
    <text evidence="5">The sequence shown here is derived from an EMBL/GenBank/DDBJ whole genome shotgun (WGS) entry which is preliminary data.</text>
</comment>
<dbReference type="SUPFAM" id="SSF55469">
    <property type="entry name" value="FMN-dependent nitroreductase-like"/>
    <property type="match status" value="1"/>
</dbReference>
<dbReference type="InterPro" id="IPR029478">
    <property type="entry name" value="TM1586_NiRdase"/>
</dbReference>
<dbReference type="InterPro" id="IPR000415">
    <property type="entry name" value="Nitroreductase-like"/>
</dbReference>
<evidence type="ECO:0000256" key="1">
    <source>
        <dbReference type="ARBA" id="ARBA00022630"/>
    </source>
</evidence>
<proteinExistence type="predicted"/>
<keyword evidence="2" id="KW-0288">FMN</keyword>
<evidence type="ECO:0000313" key="5">
    <source>
        <dbReference type="EMBL" id="KFI85806.1"/>
    </source>
</evidence>
<dbReference type="Proteomes" id="UP000028984">
    <property type="component" value="Unassembled WGS sequence"/>
</dbReference>
<evidence type="ECO:0000313" key="6">
    <source>
        <dbReference type="Proteomes" id="UP000028984"/>
    </source>
</evidence>
<keyword evidence="3" id="KW-0560">Oxidoreductase</keyword>
<dbReference type="eggNOG" id="COG0778">
    <property type="taxonomic scope" value="Bacteria"/>
</dbReference>
<reference evidence="5 6" key="1">
    <citation type="submission" date="2014-03" db="EMBL/GenBank/DDBJ databases">
        <title>Genomics of Bifidobacteria.</title>
        <authorList>
            <person name="Ventura M."/>
            <person name="Milani C."/>
            <person name="Lugli G.A."/>
        </authorList>
    </citation>
    <scope>NUCLEOTIDE SEQUENCE [LARGE SCALE GENOMIC DNA]</scope>
    <source>
        <strain evidence="5 6">DSM 23975</strain>
    </source>
</reference>
<dbReference type="Pfam" id="PF14512">
    <property type="entry name" value="TM1586_NiRdase"/>
    <property type="match status" value="1"/>
</dbReference>
<accession>A0A087CRA6</accession>
<dbReference type="InterPro" id="IPR050627">
    <property type="entry name" value="Nitroreductase/BluB"/>
</dbReference>
<dbReference type="GO" id="GO:0016491">
    <property type="term" value="F:oxidoreductase activity"/>
    <property type="evidence" value="ECO:0007669"/>
    <property type="project" value="UniProtKB-KW"/>
</dbReference>
<keyword evidence="1" id="KW-0285">Flavoprotein</keyword>